<proteinExistence type="predicted"/>
<dbReference type="PANTHER" id="PTHR46034">
    <property type="match status" value="1"/>
</dbReference>
<dbReference type="RefSeq" id="XP_022985409.1">
    <property type="nucleotide sequence ID" value="XM_023129641.1"/>
</dbReference>
<sequence length="368" mass="41376">MESNPQSLRQFSDQLRLQSGNLTNLSLNDSIWSNSYVSKRHEERRNFDVRNGGEVNLVNNFKPKLCDSDVNRFNDGWNSFKPRVASDLNNWNNSSNLSSTGYEKNALNVFDNGWNSLKPQGSDFNGFNDGWKLNSANMGVDPVVGGTQKGINGGFNQGIFSQIGNFNSNGFVNVKNYKNSGKVEEENGGKNGKKNSNKKINGENSNDNKESNKNGLDKRFKTLPPSESLPRNETIGGYIFVCNNDTMQENLKRQLFGLPPRYRDSVRAITPGLPIFLYNYSTHQLHGIFEAASFGGANIDPTAWEDKKTPGESRFPAQVRTVTRKICEPLEEDSFRPILHHYDGPKFRLELNIPEALSLLDIFEEQSC</sequence>
<dbReference type="GO" id="GO:0034976">
    <property type="term" value="P:response to endoplasmic reticulum stress"/>
    <property type="evidence" value="ECO:0007669"/>
    <property type="project" value="InterPro"/>
</dbReference>
<dbReference type="PANTHER" id="PTHR46034:SF32">
    <property type="entry name" value="DCD DOMAIN-CONTAINING PROTEIN NRP-B"/>
    <property type="match status" value="1"/>
</dbReference>
<reference evidence="4" key="1">
    <citation type="submission" date="2025-08" db="UniProtKB">
        <authorList>
            <consortium name="RefSeq"/>
        </authorList>
    </citation>
    <scope>IDENTIFICATION</scope>
    <source>
        <tissue evidence="4">Young leaves</tissue>
    </source>
</reference>
<protein>
    <submittedName>
        <fullName evidence="4">Uncharacterized protein MAL13P1.336-like</fullName>
    </submittedName>
</protein>
<dbReference type="KEGG" id="cmax:111483419"/>
<gene>
    <name evidence="4" type="primary">LOC111483419</name>
</gene>
<name>A0A6J1JD73_CUCMA</name>
<dbReference type="Proteomes" id="UP000504608">
    <property type="component" value="Unplaced"/>
</dbReference>
<dbReference type="PROSITE" id="PS51222">
    <property type="entry name" value="DCD"/>
    <property type="match status" value="1"/>
</dbReference>
<evidence type="ECO:0000313" key="3">
    <source>
        <dbReference type="Proteomes" id="UP000504608"/>
    </source>
</evidence>
<dbReference type="OrthoDB" id="2018037at2759"/>
<dbReference type="InterPro" id="IPR013989">
    <property type="entry name" value="Dev_and_cell_death_domain"/>
</dbReference>
<evidence type="ECO:0000313" key="4">
    <source>
        <dbReference type="RefSeq" id="XP_022985409.1"/>
    </source>
</evidence>
<dbReference type="Pfam" id="PF10539">
    <property type="entry name" value="Dev_Cell_Death"/>
    <property type="match status" value="1"/>
</dbReference>
<evidence type="ECO:0000259" key="2">
    <source>
        <dbReference type="PROSITE" id="PS51222"/>
    </source>
</evidence>
<dbReference type="SMART" id="SM00767">
    <property type="entry name" value="DCD"/>
    <property type="match status" value="1"/>
</dbReference>
<feature type="domain" description="DCD" evidence="2">
    <location>
        <begin position="233"/>
        <end position="365"/>
    </location>
</feature>
<feature type="region of interest" description="Disordered" evidence="1">
    <location>
        <begin position="181"/>
        <end position="229"/>
    </location>
</feature>
<feature type="compositionally biased region" description="Basic and acidic residues" evidence="1">
    <location>
        <begin position="206"/>
        <end position="220"/>
    </location>
</feature>
<accession>A0A6J1JD73</accession>
<dbReference type="AlphaFoldDB" id="A0A6J1JD73"/>
<keyword evidence="3" id="KW-1185">Reference proteome</keyword>
<organism evidence="3 4">
    <name type="scientific">Cucurbita maxima</name>
    <name type="common">Pumpkin</name>
    <name type="synonym">Winter squash</name>
    <dbReference type="NCBI Taxonomy" id="3661"/>
    <lineage>
        <taxon>Eukaryota</taxon>
        <taxon>Viridiplantae</taxon>
        <taxon>Streptophyta</taxon>
        <taxon>Embryophyta</taxon>
        <taxon>Tracheophyta</taxon>
        <taxon>Spermatophyta</taxon>
        <taxon>Magnoliopsida</taxon>
        <taxon>eudicotyledons</taxon>
        <taxon>Gunneridae</taxon>
        <taxon>Pentapetalae</taxon>
        <taxon>rosids</taxon>
        <taxon>fabids</taxon>
        <taxon>Cucurbitales</taxon>
        <taxon>Cucurbitaceae</taxon>
        <taxon>Cucurbiteae</taxon>
        <taxon>Cucurbita</taxon>
    </lineage>
</organism>
<dbReference type="GeneID" id="111483419"/>
<evidence type="ECO:0000256" key="1">
    <source>
        <dbReference type="SAM" id="MobiDB-lite"/>
    </source>
</evidence>
<dbReference type="InterPro" id="IPR044832">
    <property type="entry name" value="NRP-like"/>
</dbReference>